<organism evidence="1 2">
    <name type="scientific">Brassica cretica</name>
    <name type="common">Mustard</name>
    <dbReference type="NCBI Taxonomy" id="69181"/>
    <lineage>
        <taxon>Eukaryota</taxon>
        <taxon>Viridiplantae</taxon>
        <taxon>Streptophyta</taxon>
        <taxon>Embryophyta</taxon>
        <taxon>Tracheophyta</taxon>
        <taxon>Spermatophyta</taxon>
        <taxon>Magnoliopsida</taxon>
        <taxon>eudicotyledons</taxon>
        <taxon>Gunneridae</taxon>
        <taxon>Pentapetalae</taxon>
        <taxon>rosids</taxon>
        <taxon>malvids</taxon>
        <taxon>Brassicales</taxon>
        <taxon>Brassicaceae</taxon>
        <taxon>Brassiceae</taxon>
        <taxon>Brassica</taxon>
    </lineage>
</organism>
<name>A0ABQ7DXL7_BRACR</name>
<protein>
    <submittedName>
        <fullName evidence="1">Uncharacterized protein</fullName>
    </submittedName>
</protein>
<dbReference type="Proteomes" id="UP000266723">
    <property type="component" value="Unassembled WGS sequence"/>
</dbReference>
<sequence length="74" mass="8247">MTGLCFDSLGSGLDHRYFMREITSPWLTLKKAKELAISPAQGQDKGIKVLVGAVTFCMIGLVKMCHCRHSRFLC</sequence>
<dbReference type="EMBL" id="QGKV02000649">
    <property type="protein sequence ID" value="KAF3582160.1"/>
    <property type="molecule type" value="Genomic_DNA"/>
</dbReference>
<reference evidence="1 2" key="1">
    <citation type="journal article" date="2020" name="BMC Genomics">
        <title>Intraspecific diversification of the crop wild relative Brassica cretica Lam. using demographic model selection.</title>
        <authorList>
            <person name="Kioukis A."/>
            <person name="Michalopoulou V.A."/>
            <person name="Briers L."/>
            <person name="Pirintsos S."/>
            <person name="Studholme D.J."/>
            <person name="Pavlidis P."/>
            <person name="Sarris P.F."/>
        </authorList>
    </citation>
    <scope>NUCLEOTIDE SEQUENCE [LARGE SCALE GENOMIC DNA]</scope>
    <source>
        <strain evidence="2">cv. PFS-1207/04</strain>
    </source>
</reference>
<evidence type="ECO:0000313" key="2">
    <source>
        <dbReference type="Proteomes" id="UP000266723"/>
    </source>
</evidence>
<proteinExistence type="predicted"/>
<accession>A0ABQ7DXL7</accession>
<gene>
    <name evidence="1" type="ORF">DY000_02029211</name>
</gene>
<evidence type="ECO:0000313" key="1">
    <source>
        <dbReference type="EMBL" id="KAF3582160.1"/>
    </source>
</evidence>
<keyword evidence="2" id="KW-1185">Reference proteome</keyword>
<comment type="caution">
    <text evidence="1">The sequence shown here is derived from an EMBL/GenBank/DDBJ whole genome shotgun (WGS) entry which is preliminary data.</text>
</comment>